<dbReference type="PANTHER" id="PTHR30244:SF34">
    <property type="entry name" value="DTDP-4-AMINO-4,6-DIDEOXYGALACTOSE TRANSAMINASE"/>
    <property type="match status" value="1"/>
</dbReference>
<dbReference type="GO" id="GO:0000271">
    <property type="term" value="P:polysaccharide biosynthetic process"/>
    <property type="evidence" value="ECO:0007669"/>
    <property type="project" value="TreeGrafter"/>
</dbReference>
<keyword evidence="3 4" id="KW-0663">Pyridoxal phosphate</keyword>
<dbReference type="NCBIfam" id="NF008687">
    <property type="entry name" value="PRK11706.1"/>
    <property type="match status" value="1"/>
</dbReference>
<dbReference type="EC" id="2.6.1.59" evidence="6"/>
<evidence type="ECO:0000256" key="2">
    <source>
        <dbReference type="PIRSR" id="PIRSR000390-1"/>
    </source>
</evidence>
<dbReference type="SUPFAM" id="SSF53383">
    <property type="entry name" value="PLP-dependent transferases"/>
    <property type="match status" value="1"/>
</dbReference>
<dbReference type="EMBL" id="JACBFH010000001">
    <property type="protein sequence ID" value="NYY87296.1"/>
    <property type="molecule type" value="Genomic_DNA"/>
</dbReference>
<reference evidence="6" key="1">
    <citation type="submission" date="2020-06" db="EMBL/GenBank/DDBJ databases">
        <title>Whole Genome Sequence of Bradyrhizobium sp. Strain 323S2.</title>
        <authorList>
            <person name="Bromfield E.S.P."/>
        </authorList>
    </citation>
    <scope>NUCLEOTIDE SEQUENCE [LARGE SCALE GENOMIC DNA]</scope>
    <source>
        <strain evidence="6">323S2</strain>
    </source>
</reference>
<name>A0A7Z0Q4P7_9BRAD</name>
<feature type="modified residue" description="N6-(pyridoxal phosphate)lysine" evidence="3">
    <location>
        <position position="221"/>
    </location>
</feature>
<accession>A0A7Z0Q4P7</accession>
<evidence type="ECO:0000256" key="4">
    <source>
        <dbReference type="RuleBase" id="RU004508"/>
    </source>
</evidence>
<evidence type="ECO:0000256" key="1">
    <source>
        <dbReference type="ARBA" id="ARBA00037999"/>
    </source>
</evidence>
<dbReference type="Gene3D" id="3.40.640.10">
    <property type="entry name" value="Type I PLP-dependent aspartate aminotransferase-like (Major domain)"/>
    <property type="match status" value="1"/>
</dbReference>
<dbReference type="InterPro" id="IPR015421">
    <property type="entry name" value="PyrdxlP-dep_Trfase_major"/>
</dbReference>
<dbReference type="PIRSF" id="PIRSF000390">
    <property type="entry name" value="PLP_StrS"/>
    <property type="match status" value="1"/>
</dbReference>
<dbReference type="NCBIfam" id="TIGR02379">
    <property type="entry name" value="ECA_wecE"/>
    <property type="match status" value="1"/>
</dbReference>
<dbReference type="CDD" id="cd00616">
    <property type="entry name" value="AHBA_syn"/>
    <property type="match status" value="1"/>
</dbReference>
<dbReference type="GO" id="GO:0019180">
    <property type="term" value="F:dTDP-4-amino-4,6-dideoxygalactose transaminase activity"/>
    <property type="evidence" value="ECO:0007669"/>
    <property type="project" value="UniProtKB-EC"/>
</dbReference>
<proteinExistence type="inferred from homology"/>
<dbReference type="PANTHER" id="PTHR30244">
    <property type="entry name" value="TRANSAMINASE"/>
    <property type="match status" value="1"/>
</dbReference>
<evidence type="ECO:0000256" key="3">
    <source>
        <dbReference type="PIRSR" id="PIRSR000390-2"/>
    </source>
</evidence>
<dbReference type="InterPro" id="IPR000653">
    <property type="entry name" value="DegT/StrS_aminotransferase"/>
</dbReference>
<evidence type="ECO:0000256" key="5">
    <source>
        <dbReference type="SAM" id="MobiDB-lite"/>
    </source>
</evidence>
<dbReference type="AlphaFoldDB" id="A0A7Z0Q4P7"/>
<protein>
    <submittedName>
        <fullName evidence="6">dTDP-4-amino-4,6-dideoxygalactose transaminase</fullName>
        <ecNumber evidence="6">2.6.1.59</ecNumber>
    </submittedName>
</protein>
<evidence type="ECO:0000313" key="6">
    <source>
        <dbReference type="EMBL" id="NYY87296.1"/>
    </source>
</evidence>
<feature type="active site" description="Proton acceptor" evidence="2">
    <location>
        <position position="221"/>
    </location>
</feature>
<comment type="caution">
    <text evidence="6">The sequence shown here is derived from an EMBL/GenBank/DDBJ whole genome shotgun (WGS) entry which is preliminary data.</text>
</comment>
<comment type="similarity">
    <text evidence="1 4">Belongs to the DegT/DnrJ/EryC1 family.</text>
</comment>
<feature type="compositionally biased region" description="Basic and acidic residues" evidence="5">
    <location>
        <begin position="7"/>
        <end position="17"/>
    </location>
</feature>
<gene>
    <name evidence="6" type="primary">rffA</name>
    <name evidence="6" type="synonym">fcnA</name>
    <name evidence="6" type="synonym">wecE</name>
    <name evidence="6" type="ORF">G6321_02285</name>
</gene>
<dbReference type="Pfam" id="PF01041">
    <property type="entry name" value="DegT_DnrJ_EryC1"/>
    <property type="match status" value="1"/>
</dbReference>
<dbReference type="FunFam" id="3.40.640.10:FF:000037">
    <property type="entry name" value="dTDP-4-amino-4,6-dideoxygalactose transaminase"/>
    <property type="match status" value="1"/>
</dbReference>
<feature type="region of interest" description="Disordered" evidence="5">
    <location>
        <begin position="1"/>
        <end position="30"/>
    </location>
</feature>
<organism evidence="6">
    <name type="scientific">Bradyrhizobium barranii subsp. barranii</name>
    <dbReference type="NCBI Taxonomy" id="2823807"/>
    <lineage>
        <taxon>Bacteria</taxon>
        <taxon>Pseudomonadati</taxon>
        <taxon>Pseudomonadota</taxon>
        <taxon>Alphaproteobacteria</taxon>
        <taxon>Hyphomicrobiales</taxon>
        <taxon>Nitrobacteraceae</taxon>
        <taxon>Bradyrhizobium</taxon>
        <taxon>Bradyrhizobium barranii</taxon>
    </lineage>
</organism>
<dbReference type="GO" id="GO:0030170">
    <property type="term" value="F:pyridoxal phosphate binding"/>
    <property type="evidence" value="ECO:0007669"/>
    <property type="project" value="TreeGrafter"/>
</dbReference>
<keyword evidence="6" id="KW-0032">Aminotransferase</keyword>
<dbReference type="InterPro" id="IPR012749">
    <property type="entry name" value="WecE-like"/>
</dbReference>
<keyword evidence="6" id="KW-0808">Transferase</keyword>
<dbReference type="InterPro" id="IPR015424">
    <property type="entry name" value="PyrdxlP-dep_Trfase"/>
</dbReference>
<sequence length="424" mass="47280">MPVPRFRFSDRDHRSGGERQPANTRAKRPLSQYQRAPALTYIPFNKPHATGNERGYIDQAIAHRQLSGDGPFTKRCHQWIESKTGCAKALLTHSCTAALELAALLVDIEPGDEVIMPSYTFVSTANAFVLRGAVPVFVDIRADTLNLDERLIEAAVSPRTRAIVPVHYAGVACEMDSIAAIAKRHDLRIVEDAAQGVMASYKGRALGSIGDLGAFSFHETKNIISGEGGSLLVNDRNLVQRAEILREKGTNRSRFIRGEVDKYTWEDVGSSFLPSELAAAFLMAQLEQAREITQGRLAIWDRYHDLLAPLEQAGLIRRPVVPDGCEHNAHMYYVILAPEFDRQHLFSEFKNQQIGAVFHYIPLHSSPAGTRFGRTHGELPLTTSLSQRLVRLPMWTSLDETQQQRVVEVLGRHLRGQSRDAASR</sequence>